<proteinExistence type="predicted"/>
<keyword evidence="2" id="KW-1185">Reference proteome</keyword>
<gene>
    <name evidence="1" type="ORF">SEA_TRINA_260</name>
</gene>
<organism evidence="1 2">
    <name type="scientific">Rhodococcus phage Trina</name>
    <dbReference type="NCBI Taxonomy" id="2027905"/>
    <lineage>
        <taxon>Viruses</taxon>
        <taxon>Duplodnaviria</taxon>
        <taxon>Heunggongvirae</taxon>
        <taxon>Uroviricota</taxon>
        <taxon>Caudoviricetes</taxon>
        <taxon>Trinavirus</taxon>
        <taxon>Trinavirus trina</taxon>
    </lineage>
</organism>
<evidence type="ECO:0000313" key="2">
    <source>
        <dbReference type="Proteomes" id="UP000231419"/>
    </source>
</evidence>
<protein>
    <submittedName>
        <fullName evidence="1">Uncharacterized protein</fullName>
    </submittedName>
</protein>
<dbReference type="Proteomes" id="UP000231419">
    <property type="component" value="Segment"/>
</dbReference>
<sequence>MQTFTHDEVATLKAVATGNLNVLAELGVPEQGREKLEAVVHKLDNYFSLPGREISVDLNRRGDKVAVTVTHLPTRLKVTVEGTSELQCKAIALKQLEAKVYKLDKTG</sequence>
<name>A0A2D0ZNR7_9CAUD</name>
<reference evidence="2" key="1">
    <citation type="submission" date="2017-08" db="EMBL/GenBank/DDBJ databases">
        <authorList>
            <person name="de Groot N.N."/>
        </authorList>
    </citation>
    <scope>NUCLEOTIDE SEQUENCE [LARGE SCALE GENOMIC DNA]</scope>
</reference>
<dbReference type="EMBL" id="MF668286">
    <property type="protein sequence ID" value="ASZ75038.1"/>
    <property type="molecule type" value="Genomic_DNA"/>
</dbReference>
<evidence type="ECO:0000313" key="1">
    <source>
        <dbReference type="EMBL" id="ASZ75038.1"/>
    </source>
</evidence>
<accession>A0A2D0ZNR7</accession>